<dbReference type="OrthoDB" id="10255000at2759"/>
<evidence type="ECO:0000259" key="4">
    <source>
        <dbReference type="Pfam" id="PF07989"/>
    </source>
</evidence>
<feature type="compositionally biased region" description="Basic and acidic residues" evidence="3">
    <location>
        <begin position="400"/>
        <end position="411"/>
    </location>
</feature>
<dbReference type="EMBL" id="MU032349">
    <property type="protein sequence ID" value="KAF3763704.1"/>
    <property type="molecule type" value="Genomic_DNA"/>
</dbReference>
<feature type="region of interest" description="Disordered" evidence="3">
    <location>
        <begin position="24"/>
        <end position="171"/>
    </location>
</feature>
<feature type="compositionally biased region" description="Polar residues" evidence="3">
    <location>
        <begin position="31"/>
        <end position="50"/>
    </location>
</feature>
<protein>
    <recommendedName>
        <fullName evidence="4">Centrosomin N-terminal motif 1 domain-containing protein</fullName>
    </recommendedName>
</protein>
<dbReference type="PANTHER" id="PTHR23159:SF31">
    <property type="entry name" value="CENTROSOME-ASSOCIATED PROTEIN CEP250 ISOFORM X1"/>
    <property type="match status" value="1"/>
</dbReference>
<dbReference type="GeneID" id="63834615"/>
<accession>A0A9P4XYL7</accession>
<evidence type="ECO:0000256" key="1">
    <source>
        <dbReference type="ARBA" id="ARBA00004496"/>
    </source>
</evidence>
<evidence type="ECO:0000256" key="3">
    <source>
        <dbReference type="SAM" id="MobiDB-lite"/>
    </source>
</evidence>
<name>A0A9P4XYL7_CRYP1</name>
<feature type="region of interest" description="Disordered" evidence="3">
    <location>
        <begin position="400"/>
        <end position="429"/>
    </location>
</feature>
<gene>
    <name evidence="5" type="ORF">M406DRAFT_261998</name>
</gene>
<dbReference type="RefSeq" id="XP_040774665.1">
    <property type="nucleotide sequence ID" value="XM_040917486.1"/>
</dbReference>
<feature type="domain" description="Centrosomin N-terminal motif 1" evidence="4">
    <location>
        <begin position="177"/>
        <end position="250"/>
    </location>
</feature>
<comment type="caution">
    <text evidence="5">The sequence shown here is derived from an EMBL/GenBank/DDBJ whole genome shotgun (WGS) entry which is preliminary data.</text>
</comment>
<organism evidence="5 6">
    <name type="scientific">Cryphonectria parasitica (strain ATCC 38755 / EP155)</name>
    <dbReference type="NCBI Taxonomy" id="660469"/>
    <lineage>
        <taxon>Eukaryota</taxon>
        <taxon>Fungi</taxon>
        <taxon>Dikarya</taxon>
        <taxon>Ascomycota</taxon>
        <taxon>Pezizomycotina</taxon>
        <taxon>Sordariomycetes</taxon>
        <taxon>Sordariomycetidae</taxon>
        <taxon>Diaporthales</taxon>
        <taxon>Cryphonectriaceae</taxon>
        <taxon>Cryphonectria-Endothia species complex</taxon>
        <taxon>Cryphonectria</taxon>
    </lineage>
</organism>
<dbReference type="Proteomes" id="UP000803844">
    <property type="component" value="Unassembled WGS sequence"/>
</dbReference>
<evidence type="ECO:0000313" key="5">
    <source>
        <dbReference type="EMBL" id="KAF3763704.1"/>
    </source>
</evidence>
<reference evidence="5" key="1">
    <citation type="journal article" date="2020" name="Phytopathology">
        <title>Genome sequence of the chestnut blight fungus Cryphonectria parasitica EP155: A fundamental resource for an archetypical invasive plant pathogen.</title>
        <authorList>
            <person name="Crouch J.A."/>
            <person name="Dawe A."/>
            <person name="Aerts A."/>
            <person name="Barry K."/>
            <person name="Churchill A.C.L."/>
            <person name="Grimwood J."/>
            <person name="Hillman B."/>
            <person name="Milgroom M.G."/>
            <person name="Pangilinan J."/>
            <person name="Smith M."/>
            <person name="Salamov A."/>
            <person name="Schmutz J."/>
            <person name="Yadav J."/>
            <person name="Grigoriev I.V."/>
            <person name="Nuss D."/>
        </authorList>
    </citation>
    <scope>NUCLEOTIDE SEQUENCE</scope>
    <source>
        <strain evidence="5">EP155</strain>
    </source>
</reference>
<dbReference type="PANTHER" id="PTHR23159">
    <property type="entry name" value="CENTROSOMAL PROTEIN 2"/>
    <property type="match status" value="1"/>
</dbReference>
<dbReference type="Gene3D" id="1.10.287.1490">
    <property type="match status" value="1"/>
</dbReference>
<proteinExistence type="predicted"/>
<dbReference type="AlphaFoldDB" id="A0A9P4XYL7"/>
<dbReference type="Pfam" id="PF07989">
    <property type="entry name" value="Cnn_1N"/>
    <property type="match status" value="1"/>
</dbReference>
<keyword evidence="2" id="KW-0963">Cytoplasm</keyword>
<dbReference type="Gene3D" id="1.20.5.340">
    <property type="match status" value="1"/>
</dbReference>
<dbReference type="InterPro" id="IPR012943">
    <property type="entry name" value="Cnn_1N"/>
</dbReference>
<feature type="non-terminal residue" evidence="5">
    <location>
        <position position="487"/>
    </location>
</feature>
<evidence type="ECO:0000256" key="2">
    <source>
        <dbReference type="ARBA" id="ARBA00022490"/>
    </source>
</evidence>
<evidence type="ECO:0000313" key="6">
    <source>
        <dbReference type="Proteomes" id="UP000803844"/>
    </source>
</evidence>
<dbReference type="SUPFAM" id="SSF57997">
    <property type="entry name" value="Tropomyosin"/>
    <property type="match status" value="1"/>
</dbReference>
<dbReference type="GO" id="GO:0005815">
    <property type="term" value="C:microtubule organizing center"/>
    <property type="evidence" value="ECO:0007669"/>
    <property type="project" value="InterPro"/>
</dbReference>
<keyword evidence="6" id="KW-1185">Reference proteome</keyword>
<sequence length="487" mass="55407">MVQPGIGLDTPRTNLGDATYLDRQPDLDITQEPSFQSPSKEPNVFQSLHNGNGRPTLRTPRGKNSSRAPFGDRINIPNGIGGAEFTPLLKSATRNSARRRAGKENGLVTPALGKIDEDRTPIQVGESSVYRSSREPSYLDRTPLPDPDSDSTASTPMIMRRGKTVNRGPLQDGQQLSLREQEGVIDRIEKENFGLKLKIHFLEEALRKAGPGFSEAALKENTELKVDKVTMQRELQRYKKHLTSAEKDLETYRQQLADMQDLARQKGSSGDHSAELDRLRRDMDDKDADIEELQQQLRTDRQNLDQVEKLQDEIGDLEADLREKERAISERDDELDDLRAKSRVQQAEDKAKNAQIHMIELEEKAQASGKLKEARETIKDLETSVRALERQVGDLKDKLEDAQADRERAETDLEELQEEMANKSVVTKGLPRQLEEKVVRLQDEVETARQDYDSLEQQFSSKQREVDDLKFKLKESRQERDASESQR</sequence>
<dbReference type="GO" id="GO:0005737">
    <property type="term" value="C:cytoplasm"/>
    <property type="evidence" value="ECO:0007669"/>
    <property type="project" value="UniProtKB-SubCell"/>
</dbReference>
<comment type="subcellular location">
    <subcellularLocation>
        <location evidence="1">Cytoplasm</location>
    </subcellularLocation>
</comment>